<comment type="caution">
    <text evidence="5">The sequence shown here is derived from an EMBL/GenBank/DDBJ whole genome shotgun (WGS) entry which is preliminary data.</text>
</comment>
<reference evidence="5 6" key="1">
    <citation type="submission" date="2022-10" db="EMBL/GenBank/DDBJ databases">
        <title>Erythrobacter sp. sf7 Genome sequencing.</title>
        <authorList>
            <person name="Park S."/>
        </authorList>
    </citation>
    <scope>NUCLEOTIDE SEQUENCE [LARGE SCALE GENOMIC DNA]</scope>
    <source>
        <strain evidence="6">sf7</strain>
    </source>
</reference>
<keyword evidence="6" id="KW-1185">Reference proteome</keyword>
<dbReference type="Gene3D" id="1.10.150.240">
    <property type="entry name" value="Putative phosphatase, domain 2"/>
    <property type="match status" value="1"/>
</dbReference>
<evidence type="ECO:0000256" key="4">
    <source>
        <dbReference type="ARBA" id="ARBA00022842"/>
    </source>
</evidence>
<evidence type="ECO:0000313" key="6">
    <source>
        <dbReference type="Proteomes" id="UP001216558"/>
    </source>
</evidence>
<dbReference type="SUPFAM" id="SSF56784">
    <property type="entry name" value="HAD-like"/>
    <property type="match status" value="1"/>
</dbReference>
<organism evidence="5 6">
    <name type="scientific">Erythrobacter fulvus</name>
    <dbReference type="NCBI Taxonomy" id="2987523"/>
    <lineage>
        <taxon>Bacteria</taxon>
        <taxon>Pseudomonadati</taxon>
        <taxon>Pseudomonadota</taxon>
        <taxon>Alphaproteobacteria</taxon>
        <taxon>Sphingomonadales</taxon>
        <taxon>Erythrobacteraceae</taxon>
        <taxon>Erythrobacter/Porphyrobacter group</taxon>
        <taxon>Erythrobacter</taxon>
    </lineage>
</organism>
<gene>
    <name evidence="5" type="ORF">OIK40_13005</name>
</gene>
<dbReference type="InterPro" id="IPR023214">
    <property type="entry name" value="HAD_sf"/>
</dbReference>
<accession>A0ABT5JU33</accession>
<dbReference type="RefSeq" id="WP_273678770.1">
    <property type="nucleotide sequence ID" value="NZ_JAQQXQ010000011.1"/>
</dbReference>
<evidence type="ECO:0000256" key="2">
    <source>
        <dbReference type="ARBA" id="ARBA00006171"/>
    </source>
</evidence>
<dbReference type="SFLD" id="SFLDG01129">
    <property type="entry name" value="C1.5:_HAD__Beta-PGM__Phosphata"/>
    <property type="match status" value="1"/>
</dbReference>
<dbReference type="Gene3D" id="3.40.50.1000">
    <property type="entry name" value="HAD superfamily/HAD-like"/>
    <property type="match status" value="1"/>
</dbReference>
<name>A0ABT5JU33_9SPHN</name>
<proteinExistence type="inferred from homology"/>
<evidence type="ECO:0000313" key="5">
    <source>
        <dbReference type="EMBL" id="MDC8755561.1"/>
    </source>
</evidence>
<dbReference type="Pfam" id="PF00702">
    <property type="entry name" value="Hydrolase"/>
    <property type="match status" value="1"/>
</dbReference>
<sequence length="220" mass="23763">MRFDAVIFDFDGVIADSEALANQVLAEHVTRMGVPTTLEDAYKRYMGRRWPEVLATIEDALGQQLPSNFSDALMLATLKRFESDLKEIRGATRFIRQLGSLPKCIASSSTSERLSLCLQVLGLSADFPGTVFSADMVERGKPHPDIFLLAAERLNVRPARCLVVEDSVSGVVAAKAAGMTVFGLTVGSHIRSGHAEQLLEAGADDVAASWQAVSRLHSGC</sequence>
<dbReference type="NCBIfam" id="TIGR01549">
    <property type="entry name" value="HAD-SF-IA-v1"/>
    <property type="match status" value="1"/>
</dbReference>
<dbReference type="PANTHER" id="PTHR46193:SF10">
    <property type="entry name" value="6-PHOSPHOGLUCONATE PHOSPHATASE"/>
    <property type="match status" value="1"/>
</dbReference>
<dbReference type="InterPro" id="IPR036412">
    <property type="entry name" value="HAD-like_sf"/>
</dbReference>
<evidence type="ECO:0000256" key="1">
    <source>
        <dbReference type="ARBA" id="ARBA00001946"/>
    </source>
</evidence>
<dbReference type="InterPro" id="IPR006439">
    <property type="entry name" value="HAD-SF_hydro_IA"/>
</dbReference>
<evidence type="ECO:0000256" key="3">
    <source>
        <dbReference type="ARBA" id="ARBA00022723"/>
    </source>
</evidence>
<comment type="similarity">
    <text evidence="2">Belongs to the HAD-like hydrolase superfamily. CbbY/CbbZ/Gph/YieH family.</text>
</comment>
<keyword evidence="4" id="KW-0460">Magnesium</keyword>
<dbReference type="SFLD" id="SFLDG01135">
    <property type="entry name" value="C1.5.6:_HAD__Beta-PGM__Phospha"/>
    <property type="match status" value="1"/>
</dbReference>
<dbReference type="InterPro" id="IPR051600">
    <property type="entry name" value="Beta-PGM-like"/>
</dbReference>
<protein>
    <submittedName>
        <fullName evidence="5">HAD family phosphatase</fullName>
    </submittedName>
</protein>
<comment type="cofactor">
    <cofactor evidence="1">
        <name>Mg(2+)</name>
        <dbReference type="ChEBI" id="CHEBI:18420"/>
    </cofactor>
</comment>
<dbReference type="InterPro" id="IPR023198">
    <property type="entry name" value="PGP-like_dom2"/>
</dbReference>
<dbReference type="Proteomes" id="UP001216558">
    <property type="component" value="Unassembled WGS sequence"/>
</dbReference>
<dbReference type="SFLD" id="SFLDS00003">
    <property type="entry name" value="Haloacid_Dehalogenase"/>
    <property type="match status" value="1"/>
</dbReference>
<dbReference type="EMBL" id="JAQQXQ010000011">
    <property type="protein sequence ID" value="MDC8755561.1"/>
    <property type="molecule type" value="Genomic_DNA"/>
</dbReference>
<keyword evidence="3" id="KW-0479">Metal-binding</keyword>
<dbReference type="PANTHER" id="PTHR46193">
    <property type="entry name" value="6-PHOSPHOGLUCONATE PHOSPHATASE"/>
    <property type="match status" value="1"/>
</dbReference>
<dbReference type="NCBIfam" id="TIGR01509">
    <property type="entry name" value="HAD-SF-IA-v3"/>
    <property type="match status" value="1"/>
</dbReference>